<evidence type="ECO:0000313" key="2">
    <source>
        <dbReference type="EMBL" id="EKX46215.1"/>
    </source>
</evidence>
<dbReference type="EnsemblProtists" id="EKX46215">
    <property type="protein sequence ID" value="EKX46215"/>
    <property type="gene ID" value="GUITHDRAFT_152421"/>
</dbReference>
<dbReference type="HOGENOM" id="CLU_1100246_0_0_1"/>
<evidence type="ECO:0000256" key="1">
    <source>
        <dbReference type="SAM" id="SignalP"/>
    </source>
</evidence>
<accession>L1JDM7</accession>
<dbReference type="Proteomes" id="UP000011087">
    <property type="component" value="Unassembled WGS sequence"/>
</dbReference>
<dbReference type="AlphaFoldDB" id="L1JDM7"/>
<reference evidence="2 4" key="1">
    <citation type="journal article" date="2012" name="Nature">
        <title>Algal genomes reveal evolutionary mosaicism and the fate of nucleomorphs.</title>
        <authorList>
            <consortium name="DOE Joint Genome Institute"/>
            <person name="Curtis B.A."/>
            <person name="Tanifuji G."/>
            <person name="Burki F."/>
            <person name="Gruber A."/>
            <person name="Irimia M."/>
            <person name="Maruyama S."/>
            <person name="Arias M.C."/>
            <person name="Ball S.G."/>
            <person name="Gile G.H."/>
            <person name="Hirakawa Y."/>
            <person name="Hopkins J.F."/>
            <person name="Kuo A."/>
            <person name="Rensing S.A."/>
            <person name="Schmutz J."/>
            <person name="Symeonidi A."/>
            <person name="Elias M."/>
            <person name="Eveleigh R.J."/>
            <person name="Herman E.K."/>
            <person name="Klute M.J."/>
            <person name="Nakayama T."/>
            <person name="Obornik M."/>
            <person name="Reyes-Prieto A."/>
            <person name="Armbrust E.V."/>
            <person name="Aves S.J."/>
            <person name="Beiko R.G."/>
            <person name="Coutinho P."/>
            <person name="Dacks J.B."/>
            <person name="Durnford D.G."/>
            <person name="Fast N.M."/>
            <person name="Green B.R."/>
            <person name="Grisdale C.J."/>
            <person name="Hempel F."/>
            <person name="Henrissat B."/>
            <person name="Hoppner M.P."/>
            <person name="Ishida K."/>
            <person name="Kim E."/>
            <person name="Koreny L."/>
            <person name="Kroth P.G."/>
            <person name="Liu Y."/>
            <person name="Malik S.B."/>
            <person name="Maier U.G."/>
            <person name="McRose D."/>
            <person name="Mock T."/>
            <person name="Neilson J.A."/>
            <person name="Onodera N.T."/>
            <person name="Poole A.M."/>
            <person name="Pritham E.J."/>
            <person name="Richards T.A."/>
            <person name="Rocap G."/>
            <person name="Roy S.W."/>
            <person name="Sarai C."/>
            <person name="Schaack S."/>
            <person name="Shirato S."/>
            <person name="Slamovits C.H."/>
            <person name="Spencer D.F."/>
            <person name="Suzuki S."/>
            <person name="Worden A.Z."/>
            <person name="Zauner S."/>
            <person name="Barry K."/>
            <person name="Bell C."/>
            <person name="Bharti A.K."/>
            <person name="Crow J.A."/>
            <person name="Grimwood J."/>
            <person name="Kramer R."/>
            <person name="Lindquist E."/>
            <person name="Lucas S."/>
            <person name="Salamov A."/>
            <person name="McFadden G.I."/>
            <person name="Lane C.E."/>
            <person name="Keeling P.J."/>
            <person name="Gray M.W."/>
            <person name="Grigoriev I.V."/>
            <person name="Archibald J.M."/>
        </authorList>
    </citation>
    <scope>NUCLEOTIDE SEQUENCE</scope>
    <source>
        <strain evidence="2 4">CCMP2712</strain>
    </source>
</reference>
<gene>
    <name evidence="2" type="ORF">GUITHDRAFT_152421</name>
</gene>
<evidence type="ECO:0000313" key="3">
    <source>
        <dbReference type="EnsemblProtists" id="EKX46215"/>
    </source>
</evidence>
<evidence type="ECO:0000313" key="4">
    <source>
        <dbReference type="Proteomes" id="UP000011087"/>
    </source>
</evidence>
<feature type="signal peptide" evidence="1">
    <location>
        <begin position="1"/>
        <end position="20"/>
    </location>
</feature>
<proteinExistence type="predicted"/>
<dbReference type="KEGG" id="gtt:GUITHDRAFT_152421"/>
<dbReference type="EMBL" id="JH992995">
    <property type="protein sequence ID" value="EKX46215.1"/>
    <property type="molecule type" value="Genomic_DNA"/>
</dbReference>
<reference evidence="4" key="2">
    <citation type="submission" date="2012-11" db="EMBL/GenBank/DDBJ databases">
        <authorList>
            <person name="Kuo A."/>
            <person name="Curtis B.A."/>
            <person name="Tanifuji G."/>
            <person name="Burki F."/>
            <person name="Gruber A."/>
            <person name="Irimia M."/>
            <person name="Maruyama S."/>
            <person name="Arias M.C."/>
            <person name="Ball S.G."/>
            <person name="Gile G.H."/>
            <person name="Hirakawa Y."/>
            <person name="Hopkins J.F."/>
            <person name="Rensing S.A."/>
            <person name="Schmutz J."/>
            <person name="Symeonidi A."/>
            <person name="Elias M."/>
            <person name="Eveleigh R.J."/>
            <person name="Herman E.K."/>
            <person name="Klute M.J."/>
            <person name="Nakayama T."/>
            <person name="Obornik M."/>
            <person name="Reyes-Prieto A."/>
            <person name="Armbrust E.V."/>
            <person name="Aves S.J."/>
            <person name="Beiko R.G."/>
            <person name="Coutinho P."/>
            <person name="Dacks J.B."/>
            <person name="Durnford D.G."/>
            <person name="Fast N.M."/>
            <person name="Green B.R."/>
            <person name="Grisdale C."/>
            <person name="Hempe F."/>
            <person name="Henrissat B."/>
            <person name="Hoppner M.P."/>
            <person name="Ishida K.-I."/>
            <person name="Kim E."/>
            <person name="Koreny L."/>
            <person name="Kroth P.G."/>
            <person name="Liu Y."/>
            <person name="Malik S.-B."/>
            <person name="Maier U.G."/>
            <person name="McRose D."/>
            <person name="Mock T."/>
            <person name="Neilson J.A."/>
            <person name="Onodera N.T."/>
            <person name="Poole A.M."/>
            <person name="Pritham E.J."/>
            <person name="Richards T.A."/>
            <person name="Rocap G."/>
            <person name="Roy S.W."/>
            <person name="Sarai C."/>
            <person name="Schaack S."/>
            <person name="Shirato S."/>
            <person name="Slamovits C.H."/>
            <person name="Spencer D.F."/>
            <person name="Suzuki S."/>
            <person name="Worden A.Z."/>
            <person name="Zauner S."/>
            <person name="Barry K."/>
            <person name="Bell C."/>
            <person name="Bharti A.K."/>
            <person name="Crow J.A."/>
            <person name="Grimwood J."/>
            <person name="Kramer R."/>
            <person name="Lindquist E."/>
            <person name="Lucas S."/>
            <person name="Salamov A."/>
            <person name="McFadden G.I."/>
            <person name="Lane C.E."/>
            <person name="Keeling P.J."/>
            <person name="Gray M.W."/>
            <person name="Grigoriev I.V."/>
            <person name="Archibald J.M."/>
        </authorList>
    </citation>
    <scope>NUCLEOTIDE SEQUENCE</scope>
    <source>
        <strain evidence="4">CCMP2712</strain>
    </source>
</reference>
<feature type="chain" id="PRO_5008771182" evidence="1">
    <location>
        <begin position="21"/>
        <end position="253"/>
    </location>
</feature>
<dbReference type="PaxDb" id="55529-EKX46215"/>
<keyword evidence="1" id="KW-0732">Signal</keyword>
<reference evidence="3" key="3">
    <citation type="submission" date="2016-03" db="UniProtKB">
        <authorList>
            <consortium name="EnsemblProtists"/>
        </authorList>
    </citation>
    <scope>IDENTIFICATION</scope>
</reference>
<organism evidence="2">
    <name type="scientific">Guillardia theta (strain CCMP2712)</name>
    <name type="common">Cryptophyte</name>
    <dbReference type="NCBI Taxonomy" id="905079"/>
    <lineage>
        <taxon>Eukaryota</taxon>
        <taxon>Cryptophyceae</taxon>
        <taxon>Pyrenomonadales</taxon>
        <taxon>Geminigeraceae</taxon>
        <taxon>Guillardia</taxon>
    </lineage>
</organism>
<name>L1JDM7_GUITC</name>
<keyword evidence="4" id="KW-1185">Reference proteome</keyword>
<sequence>MTGKAVFLAALLLTTLLVSAVQCVKPPVTTTPPTPPAPPSENLPPEEFFLLESLTFCAPPSKFVSPTLRNGGKRVCAVSMSSVQNNDNPLVTAFKKAYISLEEILVGITQGPSMASAAHLLEEDRLLGSRRLARAKKSIMNRIATLKNNEEDTASMADMYGGFYSPKIKPEKHVPWEENVFESGTRLMKTAKLGDCYGPTFSEDTSQLELSGGYFEGDGEAESIVAKHHQNKESKVRNRAEYFPTLTIFVYSV</sequence>
<protein>
    <submittedName>
        <fullName evidence="2 3">Uncharacterized protein</fullName>
    </submittedName>
</protein>
<dbReference type="GeneID" id="17302850"/>
<dbReference type="RefSeq" id="XP_005833195.1">
    <property type="nucleotide sequence ID" value="XM_005833138.1"/>
</dbReference>